<gene>
    <name evidence="9" type="ORF">DDIC_12920</name>
</gene>
<comment type="subcellular location">
    <subcellularLocation>
        <location evidence="1">Cell membrane</location>
        <topology evidence="1">Multi-pass membrane protein</topology>
    </subcellularLocation>
</comment>
<name>A0A4P7UJU3_DESDE</name>
<evidence type="ECO:0000256" key="7">
    <source>
        <dbReference type="SAM" id="Phobius"/>
    </source>
</evidence>
<dbReference type="GO" id="GO:0005886">
    <property type="term" value="C:plasma membrane"/>
    <property type="evidence" value="ECO:0007669"/>
    <property type="project" value="UniProtKB-SubCell"/>
</dbReference>
<evidence type="ECO:0000256" key="1">
    <source>
        <dbReference type="ARBA" id="ARBA00004651"/>
    </source>
</evidence>
<dbReference type="Pfam" id="PF07690">
    <property type="entry name" value="MFS_1"/>
    <property type="match status" value="1"/>
</dbReference>
<feature type="transmembrane region" description="Helical" evidence="7">
    <location>
        <begin position="163"/>
        <end position="183"/>
    </location>
</feature>
<feature type="compositionally biased region" description="Low complexity" evidence="6">
    <location>
        <begin position="207"/>
        <end position="224"/>
    </location>
</feature>
<evidence type="ECO:0000256" key="5">
    <source>
        <dbReference type="ARBA" id="ARBA00023136"/>
    </source>
</evidence>
<keyword evidence="5 7" id="KW-0472">Membrane</keyword>
<accession>A0A4P7UJU3</accession>
<dbReference type="Gene3D" id="1.20.1250.20">
    <property type="entry name" value="MFS general substrate transporter like domains"/>
    <property type="match status" value="2"/>
</dbReference>
<evidence type="ECO:0000259" key="8">
    <source>
        <dbReference type="PROSITE" id="PS50850"/>
    </source>
</evidence>
<dbReference type="PANTHER" id="PTHR43124">
    <property type="entry name" value="PURINE EFFLUX PUMP PBUE"/>
    <property type="match status" value="1"/>
</dbReference>
<dbReference type="InterPro" id="IPR011701">
    <property type="entry name" value="MFS"/>
</dbReference>
<evidence type="ECO:0000256" key="3">
    <source>
        <dbReference type="ARBA" id="ARBA00022692"/>
    </source>
</evidence>
<dbReference type="OrthoDB" id="5456235at2"/>
<dbReference type="InterPro" id="IPR036259">
    <property type="entry name" value="MFS_trans_sf"/>
</dbReference>
<dbReference type="InterPro" id="IPR020846">
    <property type="entry name" value="MFS_dom"/>
</dbReference>
<feature type="domain" description="Major facilitator superfamily (MFS) profile" evidence="8">
    <location>
        <begin position="1"/>
        <end position="419"/>
    </location>
</feature>
<feature type="transmembrane region" description="Helical" evidence="7">
    <location>
        <begin position="42"/>
        <end position="62"/>
    </location>
</feature>
<keyword evidence="2" id="KW-1003">Cell membrane</keyword>
<evidence type="ECO:0000313" key="10">
    <source>
        <dbReference type="Proteomes" id="UP000297065"/>
    </source>
</evidence>
<dbReference type="Proteomes" id="UP000297065">
    <property type="component" value="Chromosome"/>
</dbReference>
<feature type="transmembrane region" description="Helical" evidence="7">
    <location>
        <begin position="12"/>
        <end position="36"/>
    </location>
</feature>
<reference evidence="9 10" key="1">
    <citation type="submission" date="2019-02" db="EMBL/GenBank/DDBJ databases">
        <title>Complete Genome Sequence of Desulfovibrio desulfuricans IC1, a Sulfonate Utilizing Anaerobe.</title>
        <authorList>
            <person name="Day L.A."/>
            <person name="De Leon K.B."/>
            <person name="Wall J.D."/>
        </authorList>
    </citation>
    <scope>NUCLEOTIDE SEQUENCE [LARGE SCALE GENOMIC DNA]</scope>
    <source>
        <strain evidence="9 10">IC1</strain>
    </source>
</reference>
<proteinExistence type="predicted"/>
<feature type="transmembrane region" description="Helical" evidence="7">
    <location>
        <begin position="140"/>
        <end position="157"/>
    </location>
</feature>
<protein>
    <submittedName>
        <fullName evidence="9">MFS transporter</fullName>
    </submittedName>
</protein>
<dbReference type="GO" id="GO:0022857">
    <property type="term" value="F:transmembrane transporter activity"/>
    <property type="evidence" value="ECO:0007669"/>
    <property type="project" value="InterPro"/>
</dbReference>
<evidence type="ECO:0000256" key="4">
    <source>
        <dbReference type="ARBA" id="ARBA00022989"/>
    </source>
</evidence>
<dbReference type="InterPro" id="IPR050189">
    <property type="entry name" value="MFS_Efflux_Transporters"/>
</dbReference>
<feature type="region of interest" description="Disordered" evidence="6">
    <location>
        <begin position="195"/>
        <end position="224"/>
    </location>
</feature>
<dbReference type="PANTHER" id="PTHR43124:SF3">
    <property type="entry name" value="CHLORAMPHENICOL EFFLUX PUMP RV0191"/>
    <property type="match status" value="1"/>
</dbReference>
<keyword evidence="3 7" id="KW-0812">Transmembrane</keyword>
<dbReference type="PROSITE" id="PS50850">
    <property type="entry name" value="MFS"/>
    <property type="match status" value="1"/>
</dbReference>
<sequence>MIPRARYIMLNLYHILVDGLFDTVPVVLSFMALAYGSGETDVGLVVSLGTALSTAAGLGTGWVSRRFGFSGAVALLTGIAGVGFAGAALAGGMVAAGACLMLPMAGFATFHNLSFSYLTSNTERRRLGRVMSDFTALGDVGRIPLVSFAAFAAAYSLGSLPGWRAVCLAYAALALCAALWLFCAKSTFDAPAAPATEASGPAPNADAAQAEPSPAAQQAPEQRPARRNPFAAFAILKNRAVFLAMLASMLNAFSNDRIFTFLPLLLVAKGIDAKTIGSFALGFTLGSFAGKMACGRLIDIFGTRKIFIFAGLTLTLLLGALLHSDNLALTILAALAIGIVTKGTVPVIQTIITEPVQGAQAYEAIFSVNSFGRGVTNILTPTLFGGMASLWGMDAVYMLMAAVAALSIVPVMLMGRPGRTEADAP</sequence>
<dbReference type="SUPFAM" id="SSF103473">
    <property type="entry name" value="MFS general substrate transporter"/>
    <property type="match status" value="1"/>
</dbReference>
<feature type="transmembrane region" description="Helical" evidence="7">
    <location>
        <begin position="69"/>
        <end position="89"/>
    </location>
</feature>
<feature type="transmembrane region" description="Helical" evidence="7">
    <location>
        <begin position="306"/>
        <end position="323"/>
    </location>
</feature>
<evidence type="ECO:0000256" key="2">
    <source>
        <dbReference type="ARBA" id="ARBA00022475"/>
    </source>
</evidence>
<evidence type="ECO:0000256" key="6">
    <source>
        <dbReference type="SAM" id="MobiDB-lite"/>
    </source>
</evidence>
<organism evidence="9 10">
    <name type="scientific">Desulfovibrio desulfuricans</name>
    <dbReference type="NCBI Taxonomy" id="876"/>
    <lineage>
        <taxon>Bacteria</taxon>
        <taxon>Pseudomonadati</taxon>
        <taxon>Thermodesulfobacteriota</taxon>
        <taxon>Desulfovibrionia</taxon>
        <taxon>Desulfovibrionales</taxon>
        <taxon>Desulfovibrionaceae</taxon>
        <taxon>Desulfovibrio</taxon>
    </lineage>
</organism>
<keyword evidence="4 7" id="KW-1133">Transmembrane helix</keyword>
<feature type="transmembrane region" description="Helical" evidence="7">
    <location>
        <begin position="95"/>
        <end position="119"/>
    </location>
</feature>
<feature type="transmembrane region" description="Helical" evidence="7">
    <location>
        <begin position="395"/>
        <end position="415"/>
    </location>
</feature>
<dbReference type="AlphaFoldDB" id="A0A4P7UJU3"/>
<dbReference type="EMBL" id="CP036295">
    <property type="protein sequence ID" value="QCC86765.1"/>
    <property type="molecule type" value="Genomic_DNA"/>
</dbReference>
<evidence type="ECO:0000313" key="9">
    <source>
        <dbReference type="EMBL" id="QCC86765.1"/>
    </source>
</evidence>